<feature type="signal peptide" evidence="2">
    <location>
        <begin position="1"/>
        <end position="28"/>
    </location>
</feature>
<evidence type="ECO:0000256" key="2">
    <source>
        <dbReference type="SAM" id="SignalP"/>
    </source>
</evidence>
<dbReference type="EMBL" id="CP010992">
    <property type="protein sequence ID" value="AMO19987.1"/>
    <property type="molecule type" value="Genomic_DNA"/>
</dbReference>
<dbReference type="PROSITE" id="PS51257">
    <property type="entry name" value="PROKAR_LIPOPROTEIN"/>
    <property type="match status" value="1"/>
</dbReference>
<protein>
    <recommendedName>
        <fullName evidence="5">Prolyl-tRNA synthetase</fullName>
    </recommendedName>
</protein>
<organism evidence="3 4">
    <name type="scientific">Flavobacterium columnare</name>
    <dbReference type="NCBI Taxonomy" id="996"/>
    <lineage>
        <taxon>Bacteria</taxon>
        <taxon>Pseudomonadati</taxon>
        <taxon>Bacteroidota</taxon>
        <taxon>Flavobacteriia</taxon>
        <taxon>Flavobacteriales</taxon>
        <taxon>Flavobacteriaceae</taxon>
        <taxon>Flavobacterium</taxon>
    </lineage>
</organism>
<dbReference type="Proteomes" id="UP000304840">
    <property type="component" value="Chromosome"/>
</dbReference>
<feature type="region of interest" description="Disordered" evidence="1">
    <location>
        <begin position="228"/>
        <end position="352"/>
    </location>
</feature>
<reference evidence="3 4" key="2">
    <citation type="submission" date="2019-05" db="EMBL/GenBank/DDBJ databases">
        <authorList>
            <person name="Ravantti J.J."/>
        </authorList>
    </citation>
    <scope>NUCLEOTIDE SEQUENCE [LARGE SCALE GENOMIC DNA]</scope>
    <source>
        <strain evidence="3 4">B185</strain>
    </source>
</reference>
<gene>
    <name evidence="3" type="ORF">UN65_06140</name>
</gene>
<name>A0AAI8GAK6_9FLAO</name>
<accession>A0AAI8GAK6</accession>
<feature type="compositionally biased region" description="Polar residues" evidence="1">
    <location>
        <begin position="234"/>
        <end position="254"/>
    </location>
</feature>
<proteinExistence type="predicted"/>
<feature type="chain" id="PRO_5042608193" description="Prolyl-tRNA synthetase" evidence="2">
    <location>
        <begin position="29"/>
        <end position="352"/>
    </location>
</feature>
<dbReference type="RefSeq" id="WP_138425184.1">
    <property type="nucleotide sequence ID" value="NZ_CP010992.1"/>
</dbReference>
<evidence type="ECO:0000256" key="1">
    <source>
        <dbReference type="SAM" id="MobiDB-lite"/>
    </source>
</evidence>
<evidence type="ECO:0000313" key="3">
    <source>
        <dbReference type="EMBL" id="AMO19987.1"/>
    </source>
</evidence>
<keyword evidence="2" id="KW-0732">Signal</keyword>
<reference evidence="4" key="1">
    <citation type="submission" date="2016-03" db="EMBL/GenBank/DDBJ databases">
        <title>Flavobacterium columnare strain B185, complete genome.</title>
        <authorList>
            <person name="Sundberg L.-R."/>
            <person name="Papponen P."/>
            <person name="Laanto E."/>
        </authorList>
    </citation>
    <scope>NUCLEOTIDE SEQUENCE [LARGE SCALE GENOMIC DNA]</scope>
    <source>
        <strain evidence="4">B185</strain>
    </source>
</reference>
<sequence length="352" mass="41350">MKTNFQYLRNAVVKTVLVSIGLLAQACASYQNISYYDNDGIYGSTPKETRIVQEIKDQNNNGGRYKEYFGAKTNDFKTSNKEVFTDIASYTSTLDTTKIVSRKNYEGWGGNNKEVTVNVYNNSWNHWGGSYGTWWNHWGYRPYYSGFNYWNDWYYSPHWGYTYYGPYLGSGWYAPYYTNTYYGWNNSYYYGRNYSYSGERRFGGYDGGSYLNYSNSFLNYNTNPNYIGSRRNGGDTQDYITNTRPINYESSPRSYETPRNYESSPRSYEAPRNYESSPRSYEAPKNYESSPRSYEAPRNNESSPRSYEAPRNYESSPRSYEAPRNYESSPRSYEAPRNYESSPRFYNNGGRR</sequence>
<dbReference type="AlphaFoldDB" id="A0AAI8GAK6"/>
<evidence type="ECO:0000313" key="4">
    <source>
        <dbReference type="Proteomes" id="UP000304840"/>
    </source>
</evidence>
<evidence type="ECO:0008006" key="5">
    <source>
        <dbReference type="Google" id="ProtNLM"/>
    </source>
</evidence>